<evidence type="ECO:0000313" key="2">
    <source>
        <dbReference type="Proteomes" id="UP000007151"/>
    </source>
</evidence>
<reference evidence="1 2" key="1">
    <citation type="journal article" date="2011" name="Cell">
        <title>The monarch butterfly genome yields insights into long-distance migration.</title>
        <authorList>
            <person name="Zhan S."/>
            <person name="Merlin C."/>
            <person name="Boore J.L."/>
            <person name="Reppert S.M."/>
        </authorList>
    </citation>
    <scope>NUCLEOTIDE SEQUENCE [LARGE SCALE GENOMIC DNA]</scope>
    <source>
        <strain evidence="1">F-2</strain>
    </source>
</reference>
<evidence type="ECO:0000313" key="1">
    <source>
        <dbReference type="EMBL" id="OWR42808.1"/>
    </source>
</evidence>
<protein>
    <submittedName>
        <fullName evidence="1">Uncharacterized protein</fullName>
    </submittedName>
</protein>
<sequence length="52" mass="6336">MPTIKEQVNKYATEYKRRLLNHTNQLARDLADNSKDITRLERWQILQLDTRH</sequence>
<dbReference type="Proteomes" id="UP000007151">
    <property type="component" value="Unassembled WGS sequence"/>
</dbReference>
<dbReference type="InParanoid" id="A0A212EMV2"/>
<name>A0A212EMV2_DANPL</name>
<gene>
    <name evidence="1" type="ORF">KGM_203875</name>
</gene>
<organism evidence="1 2">
    <name type="scientific">Danaus plexippus plexippus</name>
    <dbReference type="NCBI Taxonomy" id="278856"/>
    <lineage>
        <taxon>Eukaryota</taxon>
        <taxon>Metazoa</taxon>
        <taxon>Ecdysozoa</taxon>
        <taxon>Arthropoda</taxon>
        <taxon>Hexapoda</taxon>
        <taxon>Insecta</taxon>
        <taxon>Pterygota</taxon>
        <taxon>Neoptera</taxon>
        <taxon>Endopterygota</taxon>
        <taxon>Lepidoptera</taxon>
        <taxon>Glossata</taxon>
        <taxon>Ditrysia</taxon>
        <taxon>Papilionoidea</taxon>
        <taxon>Nymphalidae</taxon>
        <taxon>Danainae</taxon>
        <taxon>Danaini</taxon>
        <taxon>Danaina</taxon>
        <taxon>Danaus</taxon>
        <taxon>Danaus</taxon>
    </lineage>
</organism>
<comment type="caution">
    <text evidence="1">The sequence shown here is derived from an EMBL/GenBank/DDBJ whole genome shotgun (WGS) entry which is preliminary data.</text>
</comment>
<proteinExistence type="predicted"/>
<dbReference type="EMBL" id="AGBW02013797">
    <property type="protein sequence ID" value="OWR42808.1"/>
    <property type="molecule type" value="Genomic_DNA"/>
</dbReference>
<keyword evidence="2" id="KW-1185">Reference proteome</keyword>
<accession>A0A212EMV2</accession>
<dbReference type="AlphaFoldDB" id="A0A212EMV2"/>
<dbReference type="KEGG" id="dpl:KGM_203875"/>